<dbReference type="EMBL" id="AUZY01007196">
    <property type="protein sequence ID" value="EQD50779.1"/>
    <property type="molecule type" value="Genomic_DNA"/>
</dbReference>
<organism evidence="1">
    <name type="scientific">mine drainage metagenome</name>
    <dbReference type="NCBI Taxonomy" id="410659"/>
    <lineage>
        <taxon>unclassified sequences</taxon>
        <taxon>metagenomes</taxon>
        <taxon>ecological metagenomes</taxon>
    </lineage>
</organism>
<protein>
    <submittedName>
        <fullName evidence="1">Uncharacterized protein</fullName>
    </submittedName>
</protein>
<accession>T1BCM2</accession>
<feature type="non-terminal residue" evidence="1">
    <location>
        <position position="102"/>
    </location>
</feature>
<reference evidence="1" key="2">
    <citation type="journal article" date="2014" name="ISME J.">
        <title>Microbial stratification in low pH oxic and suboxic macroscopic growths along an acid mine drainage.</title>
        <authorList>
            <person name="Mendez-Garcia C."/>
            <person name="Mesa V."/>
            <person name="Sprenger R.R."/>
            <person name="Richter M."/>
            <person name="Diez M.S."/>
            <person name="Solano J."/>
            <person name="Bargiela R."/>
            <person name="Golyshina O.V."/>
            <person name="Manteca A."/>
            <person name="Ramos J.L."/>
            <person name="Gallego J.R."/>
            <person name="Llorente I."/>
            <person name="Martins Dos Santos V.A."/>
            <person name="Jensen O.N."/>
            <person name="Pelaez A.I."/>
            <person name="Sanchez J."/>
            <person name="Ferrer M."/>
        </authorList>
    </citation>
    <scope>NUCLEOTIDE SEQUENCE</scope>
</reference>
<reference evidence="1" key="1">
    <citation type="submission" date="2013-08" db="EMBL/GenBank/DDBJ databases">
        <authorList>
            <person name="Mendez C."/>
            <person name="Richter M."/>
            <person name="Ferrer M."/>
            <person name="Sanchez J."/>
        </authorList>
    </citation>
    <scope>NUCLEOTIDE SEQUENCE</scope>
</reference>
<evidence type="ECO:0000313" key="1">
    <source>
        <dbReference type="EMBL" id="EQD50779.1"/>
    </source>
</evidence>
<sequence length="102" mass="11905">MSMSSNRLTLAGFLKFMDLSRDKVVGRLENRIKVQKLVYFGKKLGLPLNYDFDLYIYGPYSSKLSDDYYNMSENEWTTGKLNIPDLMKPALSYLKERDALFL</sequence>
<name>T1BCM2_9ZZZZ</name>
<dbReference type="AlphaFoldDB" id="T1BCM2"/>
<comment type="caution">
    <text evidence="1">The sequence shown here is derived from an EMBL/GenBank/DDBJ whole genome shotgun (WGS) entry which is preliminary data.</text>
</comment>
<gene>
    <name evidence="1" type="ORF">B1B_11115</name>
</gene>
<proteinExistence type="predicted"/>